<dbReference type="Proteomes" id="UP001596044">
    <property type="component" value="Unassembled WGS sequence"/>
</dbReference>
<keyword evidence="8" id="KW-1185">Reference proteome</keyword>
<organism evidence="7 8">
    <name type="scientific">Paenibacillus aestuarii</name>
    <dbReference type="NCBI Taxonomy" id="516965"/>
    <lineage>
        <taxon>Bacteria</taxon>
        <taxon>Bacillati</taxon>
        <taxon>Bacillota</taxon>
        <taxon>Bacilli</taxon>
        <taxon>Bacillales</taxon>
        <taxon>Paenibacillaceae</taxon>
        <taxon>Paenibacillus</taxon>
    </lineage>
</organism>
<feature type="transmembrane region" description="Helical" evidence="6">
    <location>
        <begin position="79"/>
        <end position="103"/>
    </location>
</feature>
<reference evidence="8" key="1">
    <citation type="journal article" date="2019" name="Int. J. Syst. Evol. Microbiol.">
        <title>The Global Catalogue of Microorganisms (GCM) 10K type strain sequencing project: providing services to taxonomists for standard genome sequencing and annotation.</title>
        <authorList>
            <consortium name="The Broad Institute Genomics Platform"/>
            <consortium name="The Broad Institute Genome Sequencing Center for Infectious Disease"/>
            <person name="Wu L."/>
            <person name="Ma J."/>
        </authorList>
    </citation>
    <scope>NUCLEOTIDE SEQUENCE [LARGE SCALE GENOMIC DNA]</scope>
    <source>
        <strain evidence="8">KACC 11904</strain>
    </source>
</reference>
<evidence type="ECO:0000256" key="5">
    <source>
        <dbReference type="ARBA" id="ARBA00023136"/>
    </source>
</evidence>
<proteinExistence type="predicted"/>
<name>A0ABW0K0K4_9BACL</name>
<keyword evidence="5 6" id="KW-0472">Membrane</keyword>
<dbReference type="Pfam" id="PF13440">
    <property type="entry name" value="Polysacc_synt_3"/>
    <property type="match status" value="1"/>
</dbReference>
<evidence type="ECO:0000256" key="4">
    <source>
        <dbReference type="ARBA" id="ARBA00022989"/>
    </source>
</evidence>
<feature type="transmembrane region" description="Helical" evidence="6">
    <location>
        <begin position="46"/>
        <end position="67"/>
    </location>
</feature>
<dbReference type="RefSeq" id="WP_270880498.1">
    <property type="nucleotide sequence ID" value="NZ_JAQFVF010000033.1"/>
</dbReference>
<evidence type="ECO:0000256" key="2">
    <source>
        <dbReference type="ARBA" id="ARBA00022475"/>
    </source>
</evidence>
<dbReference type="InterPro" id="IPR050833">
    <property type="entry name" value="Poly_Biosynth_Transport"/>
</dbReference>
<feature type="transmembrane region" description="Helical" evidence="6">
    <location>
        <begin position="12"/>
        <end position="34"/>
    </location>
</feature>
<feature type="transmembrane region" description="Helical" evidence="6">
    <location>
        <begin position="374"/>
        <end position="390"/>
    </location>
</feature>
<accession>A0ABW0K0K4</accession>
<feature type="transmembrane region" description="Helical" evidence="6">
    <location>
        <begin position="307"/>
        <end position="327"/>
    </location>
</feature>
<feature type="transmembrane region" description="Helical" evidence="6">
    <location>
        <begin position="123"/>
        <end position="143"/>
    </location>
</feature>
<feature type="transmembrane region" description="Helical" evidence="6">
    <location>
        <begin position="230"/>
        <end position="253"/>
    </location>
</feature>
<evidence type="ECO:0000256" key="3">
    <source>
        <dbReference type="ARBA" id="ARBA00022692"/>
    </source>
</evidence>
<keyword evidence="3 6" id="KW-0812">Transmembrane</keyword>
<feature type="transmembrane region" description="Helical" evidence="6">
    <location>
        <begin position="339"/>
        <end position="362"/>
    </location>
</feature>
<sequence>MKYFKGLSLSQFMRNVFILARGTVFSQIIILATLPVLTRLYSPSDFGIYSVYVSMIGIVLVVVSLSYEMAIPLPSSDRTASSIVSLSLCLCVIISLLGGIGFYVLHHQLSTWMDEPDMQSYSILFTLSLLGAGGHQILNLWSIRKEYFGPLSRTKYIQSISQVSSQLLLSLTSMGPLGLIIGELLGRVTGVWSQWRLWRRDVKREHMYTSWTDMKESAHRYRKFPLLSSWSNVLNSIGLFLPNIILAAMYGPYVAGLYTMSQRFLGAPIILISLSVNQVYLSEFAIHLNQDTSKIYPLFKSTVKKTFFIGILVIGGIVVFAPILFHFLFGNTWEKTGDFIRILSIMYLSQFIANSVGSTLGVAERQDLHLYREVFRILIILGSLLLARYTKQSAEMAVVFLSAASTLGYVLHLVLSWVAVLRMKRNKKGEYETGASTKAGSVIKMG</sequence>
<feature type="transmembrane region" description="Helical" evidence="6">
    <location>
        <begin position="265"/>
        <end position="286"/>
    </location>
</feature>
<comment type="subcellular location">
    <subcellularLocation>
        <location evidence="1">Cell membrane</location>
        <topology evidence="1">Multi-pass membrane protein</topology>
    </subcellularLocation>
</comment>
<evidence type="ECO:0000313" key="7">
    <source>
        <dbReference type="EMBL" id="MFC5446804.1"/>
    </source>
</evidence>
<comment type="caution">
    <text evidence="7">The sequence shown here is derived from an EMBL/GenBank/DDBJ whole genome shotgun (WGS) entry which is preliminary data.</text>
</comment>
<dbReference type="EMBL" id="JBHSMJ010000004">
    <property type="protein sequence ID" value="MFC5446804.1"/>
    <property type="molecule type" value="Genomic_DNA"/>
</dbReference>
<feature type="transmembrane region" description="Helical" evidence="6">
    <location>
        <begin position="396"/>
        <end position="420"/>
    </location>
</feature>
<gene>
    <name evidence="7" type="ORF">ACFPOG_00875</name>
</gene>
<keyword evidence="2" id="KW-1003">Cell membrane</keyword>
<keyword evidence="4 6" id="KW-1133">Transmembrane helix</keyword>
<dbReference type="PANTHER" id="PTHR30250">
    <property type="entry name" value="PST FAMILY PREDICTED COLANIC ACID TRANSPORTER"/>
    <property type="match status" value="1"/>
</dbReference>
<evidence type="ECO:0000256" key="1">
    <source>
        <dbReference type="ARBA" id="ARBA00004651"/>
    </source>
</evidence>
<protein>
    <submittedName>
        <fullName evidence="7">Lipopolysaccharide biosynthesis protein</fullName>
    </submittedName>
</protein>
<evidence type="ECO:0000256" key="6">
    <source>
        <dbReference type="SAM" id="Phobius"/>
    </source>
</evidence>
<dbReference type="PANTHER" id="PTHR30250:SF28">
    <property type="entry name" value="POLYSACCHARIDE BIOSYNTHESIS PROTEIN"/>
    <property type="match status" value="1"/>
</dbReference>
<evidence type="ECO:0000313" key="8">
    <source>
        <dbReference type="Proteomes" id="UP001596044"/>
    </source>
</evidence>